<reference evidence="1" key="1">
    <citation type="submission" date="2022-04" db="EMBL/GenBank/DDBJ databases">
        <title>Halocatena sp. nov., isolated from a salt lake.</title>
        <authorList>
            <person name="Cui H.-L."/>
        </authorList>
    </citation>
    <scope>NUCLEOTIDE SEQUENCE</scope>
    <source>
        <strain evidence="1">AD-1</strain>
    </source>
</reference>
<organism evidence="1 2">
    <name type="scientific">Halocatena salina</name>
    <dbReference type="NCBI Taxonomy" id="2934340"/>
    <lineage>
        <taxon>Archaea</taxon>
        <taxon>Methanobacteriati</taxon>
        <taxon>Methanobacteriota</taxon>
        <taxon>Stenosarchaea group</taxon>
        <taxon>Halobacteria</taxon>
        <taxon>Halobacteriales</taxon>
        <taxon>Natronomonadaceae</taxon>
        <taxon>Halocatena</taxon>
    </lineage>
</organism>
<gene>
    <name evidence="1" type="ORF">MW046_03300</name>
</gene>
<dbReference type="EMBL" id="CP096019">
    <property type="protein sequence ID" value="UPM43480.1"/>
    <property type="molecule type" value="Genomic_DNA"/>
</dbReference>
<accession>A0A8U0A2U2</accession>
<dbReference type="AlphaFoldDB" id="A0A8U0A2U2"/>
<dbReference type="InterPro" id="IPR055755">
    <property type="entry name" value="DUF7331"/>
</dbReference>
<keyword evidence="2" id="KW-1185">Reference proteome</keyword>
<protein>
    <submittedName>
        <fullName evidence="1">Uncharacterized protein</fullName>
    </submittedName>
</protein>
<dbReference type="Proteomes" id="UP000831768">
    <property type="component" value="Chromosome"/>
</dbReference>
<evidence type="ECO:0000313" key="1">
    <source>
        <dbReference type="EMBL" id="UPM43480.1"/>
    </source>
</evidence>
<proteinExistence type="predicted"/>
<dbReference type="KEGG" id="haad:MW046_03300"/>
<sequence>MGERPDTIDDSLRVDAGSSLPVPDLDEYASYEDGDRYVICDRSNANAWIRSDVTTTLSR</sequence>
<dbReference type="GeneID" id="71927041"/>
<evidence type="ECO:0000313" key="2">
    <source>
        <dbReference type="Proteomes" id="UP000831768"/>
    </source>
</evidence>
<name>A0A8U0A2U2_9EURY</name>
<dbReference type="Pfam" id="PF24018">
    <property type="entry name" value="DUF7331"/>
    <property type="match status" value="1"/>
</dbReference>
<dbReference type="RefSeq" id="WP_247994147.1">
    <property type="nucleotide sequence ID" value="NZ_CP096019.1"/>
</dbReference>